<dbReference type="GO" id="GO:0006357">
    <property type="term" value="P:regulation of transcription by RNA polymerase II"/>
    <property type="evidence" value="ECO:0007669"/>
    <property type="project" value="UniProtKB-ARBA"/>
</dbReference>
<evidence type="ECO:0000256" key="3">
    <source>
        <dbReference type="ARBA" id="ARBA00022679"/>
    </source>
</evidence>
<sequence>MADKKLEDTISIGDADNYELIRRLGSGRYGEVFEAKHVANNKRYAIKVLKPVRPEKVLREVDVLRRLQSGPNIITLKDVIVNDGTPALVFPFVSNETLKTVAMDLTEQEIPLYLYKLLRAIDFCHKNEVIHRDIKPSNVMIDRSMKTLRLIDWGLADTYTDGRIYPVTVASRFYKPPELLLGFSKYDYSLDMWSFGCVAAGLLFKREPFFNGLDNSDQLKKIVCVLGTDCLKEYVQKYRLPNLKGIKYLLDSDLQRRQWEDFLIHGLTRLSTPISIDFIDKLLVFDHKFRLTADEALRHPFFASLRSNKIV</sequence>
<dbReference type="EMBL" id="CAJPIZ010030752">
    <property type="protein sequence ID" value="CAG2119973.1"/>
    <property type="molecule type" value="Genomic_DNA"/>
</dbReference>
<dbReference type="Pfam" id="PF00069">
    <property type="entry name" value="Pkinase"/>
    <property type="match status" value="1"/>
</dbReference>
<evidence type="ECO:0000256" key="9">
    <source>
        <dbReference type="PROSITE-ProRule" id="PRU10141"/>
    </source>
</evidence>
<dbReference type="PROSITE" id="PS00108">
    <property type="entry name" value="PROTEIN_KINASE_ST"/>
    <property type="match status" value="1"/>
</dbReference>
<evidence type="ECO:0000256" key="4">
    <source>
        <dbReference type="ARBA" id="ARBA00022741"/>
    </source>
</evidence>
<organism evidence="12">
    <name type="scientific">Medioppia subpectinata</name>
    <dbReference type="NCBI Taxonomy" id="1979941"/>
    <lineage>
        <taxon>Eukaryota</taxon>
        <taxon>Metazoa</taxon>
        <taxon>Ecdysozoa</taxon>
        <taxon>Arthropoda</taxon>
        <taxon>Chelicerata</taxon>
        <taxon>Arachnida</taxon>
        <taxon>Acari</taxon>
        <taxon>Acariformes</taxon>
        <taxon>Sarcoptiformes</taxon>
        <taxon>Oribatida</taxon>
        <taxon>Brachypylina</taxon>
        <taxon>Oppioidea</taxon>
        <taxon>Oppiidae</taxon>
        <taxon>Medioppia</taxon>
    </lineage>
</organism>
<dbReference type="FunFam" id="1.10.510.10:FF:000459">
    <property type="entry name" value="Casein kinase II subunit alpha"/>
    <property type="match status" value="1"/>
</dbReference>
<dbReference type="InterPro" id="IPR000719">
    <property type="entry name" value="Prot_kinase_dom"/>
</dbReference>
<comment type="catalytic activity">
    <reaction evidence="7">
        <text>L-threonyl-[protein] + ATP = O-phospho-L-threonyl-[protein] + ADP + H(+)</text>
        <dbReference type="Rhea" id="RHEA:46608"/>
        <dbReference type="Rhea" id="RHEA-COMP:11060"/>
        <dbReference type="Rhea" id="RHEA-COMP:11605"/>
        <dbReference type="ChEBI" id="CHEBI:15378"/>
        <dbReference type="ChEBI" id="CHEBI:30013"/>
        <dbReference type="ChEBI" id="CHEBI:30616"/>
        <dbReference type="ChEBI" id="CHEBI:61977"/>
        <dbReference type="ChEBI" id="CHEBI:456216"/>
        <dbReference type="EC" id="2.7.11.1"/>
    </reaction>
</comment>
<feature type="domain" description="Protein kinase" evidence="11">
    <location>
        <begin position="18"/>
        <end position="302"/>
    </location>
</feature>
<dbReference type="GO" id="GO:0005956">
    <property type="term" value="C:protein kinase CK2 complex"/>
    <property type="evidence" value="ECO:0007669"/>
    <property type="project" value="TreeGrafter"/>
</dbReference>
<dbReference type="GO" id="GO:0005829">
    <property type="term" value="C:cytosol"/>
    <property type="evidence" value="ECO:0007669"/>
    <property type="project" value="TreeGrafter"/>
</dbReference>
<comment type="similarity">
    <text evidence="10">Belongs to the protein kinase superfamily.</text>
</comment>
<evidence type="ECO:0000313" key="13">
    <source>
        <dbReference type="Proteomes" id="UP000759131"/>
    </source>
</evidence>
<keyword evidence="3" id="KW-0808">Transferase</keyword>
<dbReference type="EMBL" id="OC885327">
    <property type="protein sequence ID" value="CAD7644135.1"/>
    <property type="molecule type" value="Genomic_DNA"/>
</dbReference>
<dbReference type="GO" id="GO:0005524">
    <property type="term" value="F:ATP binding"/>
    <property type="evidence" value="ECO:0007669"/>
    <property type="project" value="UniProtKB-UniRule"/>
</dbReference>
<gene>
    <name evidence="12" type="ORF">OSB1V03_LOCUS19920</name>
</gene>
<dbReference type="GO" id="GO:0051726">
    <property type="term" value="P:regulation of cell cycle"/>
    <property type="evidence" value="ECO:0007669"/>
    <property type="project" value="TreeGrafter"/>
</dbReference>
<evidence type="ECO:0000256" key="10">
    <source>
        <dbReference type="RuleBase" id="RU000304"/>
    </source>
</evidence>
<dbReference type="InterPro" id="IPR011009">
    <property type="entry name" value="Kinase-like_dom_sf"/>
</dbReference>
<evidence type="ECO:0000313" key="12">
    <source>
        <dbReference type="EMBL" id="CAD7644135.1"/>
    </source>
</evidence>
<evidence type="ECO:0000256" key="1">
    <source>
        <dbReference type="ARBA" id="ARBA00012513"/>
    </source>
</evidence>
<dbReference type="OrthoDB" id="10254671at2759"/>
<keyword evidence="4 9" id="KW-0547">Nucleotide-binding</keyword>
<accession>A0A7R9LNA2</accession>
<dbReference type="InterPro" id="IPR045216">
    <property type="entry name" value="CK2_alpha"/>
</dbReference>
<dbReference type="PROSITE" id="PS50011">
    <property type="entry name" value="PROTEIN_KINASE_DOM"/>
    <property type="match status" value="1"/>
</dbReference>
<dbReference type="PANTHER" id="PTHR24054:SF0">
    <property type="entry name" value="CASEIN KINASE II SUBUNIT ALPHA"/>
    <property type="match status" value="1"/>
</dbReference>
<dbReference type="PROSITE" id="PS00107">
    <property type="entry name" value="PROTEIN_KINASE_ATP"/>
    <property type="match status" value="1"/>
</dbReference>
<dbReference type="Gene3D" id="3.30.200.20">
    <property type="entry name" value="Phosphorylase Kinase, domain 1"/>
    <property type="match status" value="1"/>
</dbReference>
<keyword evidence="13" id="KW-1185">Reference proteome</keyword>
<dbReference type="GO" id="GO:0031981">
    <property type="term" value="C:nuclear lumen"/>
    <property type="evidence" value="ECO:0007669"/>
    <property type="project" value="UniProtKB-ARBA"/>
</dbReference>
<dbReference type="SUPFAM" id="SSF56112">
    <property type="entry name" value="Protein kinase-like (PK-like)"/>
    <property type="match status" value="1"/>
</dbReference>
<dbReference type="PANTHER" id="PTHR24054">
    <property type="entry name" value="CASEIN KINASE II SUBUNIT ALPHA"/>
    <property type="match status" value="1"/>
</dbReference>
<keyword evidence="5" id="KW-0418">Kinase</keyword>
<evidence type="ECO:0000259" key="11">
    <source>
        <dbReference type="PROSITE" id="PS50011"/>
    </source>
</evidence>
<dbReference type="EC" id="2.7.11.1" evidence="1"/>
<feature type="binding site" evidence="9">
    <location>
        <position position="47"/>
    </location>
    <ligand>
        <name>ATP</name>
        <dbReference type="ChEBI" id="CHEBI:30616"/>
    </ligand>
</feature>
<dbReference type="SMART" id="SM00220">
    <property type="entry name" value="S_TKc"/>
    <property type="match status" value="1"/>
</dbReference>
<proteinExistence type="inferred from homology"/>
<protein>
    <recommendedName>
        <fullName evidence="1">non-specific serine/threonine protein kinase</fullName>
        <ecNumber evidence="1">2.7.11.1</ecNumber>
    </recommendedName>
</protein>
<dbReference type="Proteomes" id="UP000759131">
    <property type="component" value="Unassembled WGS sequence"/>
</dbReference>
<keyword evidence="6 9" id="KW-0067">ATP-binding</keyword>
<dbReference type="InterPro" id="IPR008271">
    <property type="entry name" value="Ser/Thr_kinase_AS"/>
</dbReference>
<reference evidence="12" key="1">
    <citation type="submission" date="2020-11" db="EMBL/GenBank/DDBJ databases">
        <authorList>
            <person name="Tran Van P."/>
        </authorList>
    </citation>
    <scope>NUCLEOTIDE SEQUENCE</scope>
</reference>
<dbReference type="CDD" id="cd14132">
    <property type="entry name" value="STKc_CK2_alpha"/>
    <property type="match status" value="1"/>
</dbReference>
<evidence type="ECO:0000256" key="6">
    <source>
        <dbReference type="ARBA" id="ARBA00022840"/>
    </source>
</evidence>
<evidence type="ECO:0000256" key="7">
    <source>
        <dbReference type="ARBA" id="ARBA00047899"/>
    </source>
</evidence>
<evidence type="ECO:0000256" key="8">
    <source>
        <dbReference type="ARBA" id="ARBA00048679"/>
    </source>
</evidence>
<dbReference type="GO" id="GO:0004674">
    <property type="term" value="F:protein serine/threonine kinase activity"/>
    <property type="evidence" value="ECO:0007669"/>
    <property type="project" value="UniProtKB-KW"/>
</dbReference>
<evidence type="ECO:0000256" key="2">
    <source>
        <dbReference type="ARBA" id="ARBA00022527"/>
    </source>
</evidence>
<keyword evidence="2 10" id="KW-0723">Serine/threonine-protein kinase</keyword>
<comment type="catalytic activity">
    <reaction evidence="8">
        <text>L-seryl-[protein] + ATP = O-phospho-L-seryl-[protein] + ADP + H(+)</text>
        <dbReference type="Rhea" id="RHEA:17989"/>
        <dbReference type="Rhea" id="RHEA-COMP:9863"/>
        <dbReference type="Rhea" id="RHEA-COMP:11604"/>
        <dbReference type="ChEBI" id="CHEBI:15378"/>
        <dbReference type="ChEBI" id="CHEBI:29999"/>
        <dbReference type="ChEBI" id="CHEBI:30616"/>
        <dbReference type="ChEBI" id="CHEBI:83421"/>
        <dbReference type="ChEBI" id="CHEBI:456216"/>
        <dbReference type="EC" id="2.7.11.1"/>
    </reaction>
</comment>
<dbReference type="InterPro" id="IPR017441">
    <property type="entry name" value="Protein_kinase_ATP_BS"/>
</dbReference>
<dbReference type="AlphaFoldDB" id="A0A7R9LNA2"/>
<dbReference type="FunFam" id="3.30.200.20:FF:000088">
    <property type="entry name" value="Casein kinase II subunit alpha"/>
    <property type="match status" value="1"/>
</dbReference>
<dbReference type="Gene3D" id="1.10.510.10">
    <property type="entry name" value="Transferase(Phosphotransferase) domain 1"/>
    <property type="match status" value="1"/>
</dbReference>
<evidence type="ECO:0000256" key="5">
    <source>
        <dbReference type="ARBA" id="ARBA00022777"/>
    </source>
</evidence>
<name>A0A7R9LNA2_9ACAR</name>